<dbReference type="GO" id="GO:0003677">
    <property type="term" value="F:DNA binding"/>
    <property type="evidence" value="ECO:0007669"/>
    <property type="project" value="TreeGrafter"/>
</dbReference>
<dbReference type="Pfam" id="PF00628">
    <property type="entry name" value="PHD"/>
    <property type="match status" value="1"/>
</dbReference>
<dbReference type="InterPro" id="IPR013083">
    <property type="entry name" value="Znf_RING/FYVE/PHD"/>
</dbReference>
<evidence type="ECO:0000256" key="3">
    <source>
        <dbReference type="ARBA" id="ARBA00022833"/>
    </source>
</evidence>
<dbReference type="SMART" id="SM00249">
    <property type="entry name" value="PHD"/>
    <property type="match status" value="1"/>
</dbReference>
<dbReference type="InterPro" id="IPR047171">
    <property type="entry name" value="BAZ1A"/>
</dbReference>
<keyword evidence="2 4" id="KW-0863">Zinc-finger</keyword>
<dbReference type="PANTHER" id="PTHR46510:SF1">
    <property type="entry name" value="BROMODOMAIN ADJACENT TO ZINC FINGER DOMAIN PROTEIN 1A"/>
    <property type="match status" value="1"/>
</dbReference>
<dbReference type="PANTHER" id="PTHR46510">
    <property type="entry name" value="BROMODOMAIN ADJACENT TO ZINC FINGER DOMAIN PROTEIN 1A"/>
    <property type="match status" value="1"/>
</dbReference>
<dbReference type="GO" id="GO:0006338">
    <property type="term" value="P:chromatin remodeling"/>
    <property type="evidence" value="ECO:0007669"/>
    <property type="project" value="InterPro"/>
</dbReference>
<dbReference type="RefSeq" id="XP_039131044.1">
    <property type="nucleotide sequence ID" value="XM_039275110.1"/>
</dbReference>
<dbReference type="Gene3D" id="3.30.40.100">
    <property type="match status" value="1"/>
</dbReference>
<evidence type="ECO:0000256" key="4">
    <source>
        <dbReference type="PROSITE-ProRule" id="PRU00146"/>
    </source>
</evidence>
<dbReference type="InterPro" id="IPR011011">
    <property type="entry name" value="Znf_FYVE_PHD"/>
</dbReference>
<accession>A0AB40BUC5</accession>
<dbReference type="Proteomes" id="UP001515500">
    <property type="component" value="Chromosome 8"/>
</dbReference>
<dbReference type="GO" id="GO:0000228">
    <property type="term" value="C:nuclear chromosome"/>
    <property type="evidence" value="ECO:0007669"/>
    <property type="project" value="TreeGrafter"/>
</dbReference>
<feature type="domain" description="CW-type" evidence="6">
    <location>
        <begin position="451"/>
        <end position="516"/>
    </location>
</feature>
<dbReference type="PROSITE" id="PS50016">
    <property type="entry name" value="ZF_PHD_2"/>
    <property type="match status" value="1"/>
</dbReference>
<evidence type="ECO:0000313" key="7">
    <source>
        <dbReference type="Proteomes" id="UP001515500"/>
    </source>
</evidence>
<dbReference type="GO" id="GO:0008623">
    <property type="term" value="C:CHRAC"/>
    <property type="evidence" value="ECO:0007669"/>
    <property type="project" value="TreeGrafter"/>
</dbReference>
<dbReference type="InterPro" id="IPR019786">
    <property type="entry name" value="Zinc_finger_PHD-type_CS"/>
</dbReference>
<dbReference type="SUPFAM" id="SSF57903">
    <property type="entry name" value="FYVE/PHD zinc finger"/>
    <property type="match status" value="1"/>
</dbReference>
<evidence type="ECO:0000259" key="6">
    <source>
        <dbReference type="PROSITE" id="PS51050"/>
    </source>
</evidence>
<keyword evidence="3" id="KW-0862">Zinc</keyword>
<dbReference type="InterPro" id="IPR019787">
    <property type="entry name" value="Znf_PHD-finger"/>
</dbReference>
<keyword evidence="7" id="KW-1185">Reference proteome</keyword>
<evidence type="ECO:0000259" key="5">
    <source>
        <dbReference type="PROSITE" id="PS50016"/>
    </source>
</evidence>
<dbReference type="GO" id="GO:0006355">
    <property type="term" value="P:regulation of DNA-templated transcription"/>
    <property type="evidence" value="ECO:0007669"/>
    <property type="project" value="TreeGrafter"/>
</dbReference>
<reference evidence="8" key="1">
    <citation type="submission" date="2025-08" db="UniProtKB">
        <authorList>
            <consortium name="RefSeq"/>
        </authorList>
    </citation>
    <scope>IDENTIFICATION</scope>
</reference>
<dbReference type="GeneID" id="120267452"/>
<evidence type="ECO:0000256" key="1">
    <source>
        <dbReference type="ARBA" id="ARBA00022723"/>
    </source>
</evidence>
<dbReference type="GO" id="GO:0008270">
    <property type="term" value="F:zinc ion binding"/>
    <property type="evidence" value="ECO:0007669"/>
    <property type="project" value="UniProtKB-KW"/>
</dbReference>
<dbReference type="FunFam" id="3.30.40.100:FF:000005">
    <property type="entry name" value="uncharacterized protein LOC106759733 isoform X4"/>
    <property type="match status" value="1"/>
</dbReference>
<evidence type="ECO:0000256" key="2">
    <source>
        <dbReference type="ARBA" id="ARBA00022771"/>
    </source>
</evidence>
<name>A0AB40BUC5_DIOCR</name>
<organism evidence="7 8">
    <name type="scientific">Dioscorea cayennensis subsp. rotundata</name>
    <name type="common">White Guinea yam</name>
    <name type="synonym">Dioscorea rotundata</name>
    <dbReference type="NCBI Taxonomy" id="55577"/>
    <lineage>
        <taxon>Eukaryota</taxon>
        <taxon>Viridiplantae</taxon>
        <taxon>Streptophyta</taxon>
        <taxon>Embryophyta</taxon>
        <taxon>Tracheophyta</taxon>
        <taxon>Spermatophyta</taxon>
        <taxon>Magnoliopsida</taxon>
        <taxon>Liliopsida</taxon>
        <taxon>Dioscoreales</taxon>
        <taxon>Dioscoreaceae</taxon>
        <taxon>Dioscorea</taxon>
    </lineage>
</organism>
<dbReference type="PROSITE" id="PS01359">
    <property type="entry name" value="ZF_PHD_1"/>
    <property type="match status" value="1"/>
</dbReference>
<sequence>MLIQSLLPISVSTELSFTSECGKRQSTDLMCDWPHCGETWQQSLNCDDSPSVKHRKPLSTRVEVTESSSTRAVELSRTSLDLSLGNNMCSSSAPKWAGYVYKRRKLQRNSVALLSEENATPITNEISNHSSSISFEEDSLVDKDNVPNNACVTVAEASTRNDLIEADALLIEDCGLQKATAFASRGKSGNIQQSVTTKMSSFREDGLPPASSVGNINRSASEDYSVVRDTCSSSKSISGHCSTIKRTDASGMEMCSSIRKVLMKPLEEFSSARDFCIHVLQAHGLLRGLLTCNSSICPQILGDVDDESTQLCKICGLPDNLRNMLICDLCDKAFHISCCHPKVKKLLVDDWYCQPCSRKRPKPLLTNNSGNSLNIMGGASSHGGINSILAMLSDNQPHKSGIRIGRDFQVEVPEWCGPVFIDDDYFGEPSELDLTECASLNSWNNNELSKHSSIGNWVQCRGVIYNDADINDEGRVCGKWRRAPLFVVQTDDWDCFCSVLWDPIHADCAVPQELETDVILKHLKYIEMLRPRLSNDSQKTDQSKSNIHG</sequence>
<dbReference type="AlphaFoldDB" id="A0AB40BUC5"/>
<dbReference type="GO" id="GO:0031445">
    <property type="term" value="P:regulation of heterochromatin formation"/>
    <property type="evidence" value="ECO:0007669"/>
    <property type="project" value="TreeGrafter"/>
</dbReference>
<dbReference type="PROSITE" id="PS51050">
    <property type="entry name" value="ZF_CW"/>
    <property type="match status" value="1"/>
</dbReference>
<keyword evidence="1" id="KW-0479">Metal-binding</keyword>
<proteinExistence type="predicted"/>
<feature type="domain" description="PHD-type" evidence="5">
    <location>
        <begin position="309"/>
        <end position="359"/>
    </location>
</feature>
<evidence type="ECO:0000313" key="8">
    <source>
        <dbReference type="RefSeq" id="XP_039131044.1"/>
    </source>
</evidence>
<dbReference type="GO" id="GO:0045740">
    <property type="term" value="P:positive regulation of DNA replication"/>
    <property type="evidence" value="ECO:0007669"/>
    <property type="project" value="TreeGrafter"/>
</dbReference>
<dbReference type="Gene3D" id="3.30.40.10">
    <property type="entry name" value="Zinc/RING finger domain, C3HC4 (zinc finger)"/>
    <property type="match status" value="1"/>
</dbReference>
<dbReference type="InterPro" id="IPR011124">
    <property type="entry name" value="Znf_CW"/>
</dbReference>
<gene>
    <name evidence="8" type="primary">LOC120267452</name>
</gene>
<dbReference type="InterPro" id="IPR001965">
    <property type="entry name" value="Znf_PHD"/>
</dbReference>
<protein>
    <submittedName>
        <fullName evidence="8">Uncharacterized protein LOC120267452 isoform X1</fullName>
    </submittedName>
</protein>